<dbReference type="EMBL" id="KN847983">
    <property type="protein sequence ID" value="KIR46668.1"/>
    <property type="molecule type" value="Genomic_DNA"/>
</dbReference>
<feature type="region of interest" description="Disordered" evidence="3">
    <location>
        <begin position="640"/>
        <end position="673"/>
    </location>
</feature>
<dbReference type="HOGENOM" id="CLU_004017_8_3_1"/>
<dbReference type="CDD" id="cd07920">
    <property type="entry name" value="Pumilio"/>
    <property type="match status" value="1"/>
</dbReference>
<feature type="compositionally biased region" description="Basic and acidic residues" evidence="3">
    <location>
        <begin position="664"/>
        <end position="673"/>
    </location>
</feature>
<accession>A0A0D0UEH6</accession>
<organism evidence="5">
    <name type="scientific">Cryptococcus bacillisporus CA1280</name>
    <dbReference type="NCBI Taxonomy" id="1296109"/>
    <lineage>
        <taxon>Eukaryota</taxon>
        <taxon>Fungi</taxon>
        <taxon>Dikarya</taxon>
        <taxon>Basidiomycota</taxon>
        <taxon>Agaricomycotina</taxon>
        <taxon>Tremellomycetes</taxon>
        <taxon>Tremellales</taxon>
        <taxon>Cryptococcaceae</taxon>
        <taxon>Cryptococcus</taxon>
        <taxon>Cryptococcus gattii species complex</taxon>
    </lineage>
</organism>
<feature type="domain" description="PUM-HD" evidence="4">
    <location>
        <begin position="273"/>
        <end position="610"/>
    </location>
</feature>
<feature type="compositionally biased region" description="Polar residues" evidence="3">
    <location>
        <begin position="640"/>
        <end position="662"/>
    </location>
</feature>
<evidence type="ECO:0000313" key="5">
    <source>
        <dbReference type="EMBL" id="KIR46668.1"/>
    </source>
</evidence>
<protein>
    <submittedName>
        <fullName evidence="5">Unplaced genomic scaffold supercont1.11, whole genome shotgun sequence</fullName>
    </submittedName>
</protein>
<evidence type="ECO:0000256" key="2">
    <source>
        <dbReference type="PROSITE-ProRule" id="PRU00317"/>
    </source>
</evidence>
<feature type="region of interest" description="Disordered" evidence="3">
    <location>
        <begin position="113"/>
        <end position="148"/>
    </location>
</feature>
<dbReference type="GO" id="GO:0000288">
    <property type="term" value="P:nuclear-transcribed mRNA catabolic process, deadenylation-dependent decay"/>
    <property type="evidence" value="ECO:0007669"/>
    <property type="project" value="TreeGrafter"/>
</dbReference>
<name>A0A0D0UEH6_CRYGA</name>
<feature type="repeat" description="Pumilio" evidence="2">
    <location>
        <begin position="329"/>
        <end position="364"/>
    </location>
</feature>
<dbReference type="OrthoDB" id="668540at2759"/>
<feature type="repeat" description="Pumilio" evidence="2">
    <location>
        <begin position="293"/>
        <end position="328"/>
    </location>
</feature>
<dbReference type="SMART" id="SM00025">
    <property type="entry name" value="Pumilio"/>
    <property type="match status" value="7"/>
</dbReference>
<dbReference type="PROSITE" id="PS50302">
    <property type="entry name" value="PUM"/>
    <property type="match status" value="6"/>
</dbReference>
<feature type="region of interest" description="Disordered" evidence="3">
    <location>
        <begin position="30"/>
        <end position="50"/>
    </location>
</feature>
<feature type="repeat" description="Pumilio" evidence="2">
    <location>
        <begin position="434"/>
        <end position="469"/>
    </location>
</feature>
<evidence type="ECO:0000256" key="1">
    <source>
        <dbReference type="ARBA" id="ARBA00022737"/>
    </source>
</evidence>
<feature type="repeat" description="Pumilio" evidence="2">
    <location>
        <begin position="365"/>
        <end position="400"/>
    </location>
</feature>
<dbReference type="PANTHER" id="PTHR12537:SF12">
    <property type="entry name" value="MATERNAL PROTEIN PUMILIO"/>
    <property type="match status" value="1"/>
</dbReference>
<feature type="repeat" description="Pumilio" evidence="2">
    <location>
        <begin position="470"/>
        <end position="505"/>
    </location>
</feature>
<dbReference type="GO" id="GO:0003730">
    <property type="term" value="F:mRNA 3'-UTR binding"/>
    <property type="evidence" value="ECO:0007669"/>
    <property type="project" value="TreeGrafter"/>
</dbReference>
<proteinExistence type="predicted"/>
<reference evidence="5" key="1">
    <citation type="submission" date="2015-01" db="EMBL/GenBank/DDBJ databases">
        <title>The Genome Sequence of Cryptococcus gattii CA1280.</title>
        <authorList>
            <consortium name="The Broad Institute Genomics Platform"/>
            <person name="Cuomo C."/>
            <person name="Litvintseva A."/>
            <person name="Chen Y."/>
            <person name="Heitman J."/>
            <person name="Sun S."/>
            <person name="Springer D."/>
            <person name="Dromer F."/>
            <person name="Young S."/>
            <person name="Zeng Q."/>
            <person name="Gargeya S."/>
            <person name="Abouelleil A."/>
            <person name="Alvarado L."/>
            <person name="Chapman S.B."/>
            <person name="Gainer-Dewar J."/>
            <person name="Goldberg J."/>
            <person name="Griggs A."/>
            <person name="Gujja S."/>
            <person name="Hansen M."/>
            <person name="Howarth C."/>
            <person name="Imamovic A."/>
            <person name="Larimer J."/>
            <person name="Murphy C."/>
            <person name="Naylor J."/>
            <person name="Pearson M."/>
            <person name="Priest M."/>
            <person name="Roberts A."/>
            <person name="Saif S."/>
            <person name="Shea T."/>
            <person name="Sykes S."/>
            <person name="Wortman J."/>
            <person name="Nusbaum C."/>
            <person name="Birren B."/>
        </authorList>
    </citation>
    <scope>NUCLEOTIDE SEQUENCE [LARGE SCALE GENOMIC DNA]</scope>
    <source>
        <strain evidence="5">CA1280</strain>
    </source>
</reference>
<dbReference type="InterPro" id="IPR011989">
    <property type="entry name" value="ARM-like"/>
</dbReference>
<dbReference type="InterPro" id="IPR033712">
    <property type="entry name" value="Pumilio_RNA-bd"/>
</dbReference>
<dbReference type="Gene3D" id="1.25.10.10">
    <property type="entry name" value="Leucine-rich Repeat Variant"/>
    <property type="match status" value="1"/>
</dbReference>
<dbReference type="GO" id="GO:0005737">
    <property type="term" value="C:cytoplasm"/>
    <property type="evidence" value="ECO:0007669"/>
    <property type="project" value="TreeGrafter"/>
</dbReference>
<dbReference type="InterPro" id="IPR016024">
    <property type="entry name" value="ARM-type_fold"/>
</dbReference>
<dbReference type="InterPro" id="IPR001313">
    <property type="entry name" value="Pumilio_RNA-bd_rpt"/>
</dbReference>
<evidence type="ECO:0000256" key="3">
    <source>
        <dbReference type="SAM" id="MobiDB-lite"/>
    </source>
</evidence>
<evidence type="ECO:0000259" key="4">
    <source>
        <dbReference type="PROSITE" id="PS50303"/>
    </source>
</evidence>
<dbReference type="PANTHER" id="PTHR12537">
    <property type="entry name" value="RNA BINDING PROTEIN PUMILIO-RELATED"/>
    <property type="match status" value="1"/>
</dbReference>
<gene>
    <name evidence="5" type="ORF">I312_04157</name>
</gene>
<dbReference type="AlphaFoldDB" id="A0A0D0UEH6"/>
<feature type="repeat" description="Pumilio" evidence="2">
    <location>
        <begin position="506"/>
        <end position="541"/>
    </location>
</feature>
<keyword evidence="1" id="KW-0677">Repeat</keyword>
<sequence>MATQVTDYDGNDVASQMSNLNITENHYASIQQPQPPSHSHSPVTSTYPNVSTPPARGLAYSAYTGEQQGYPYYSASAGVDQFGGQMGPPVTYPYGAPVELLSHSAPMTFVGRSGGGEVYGNQQDHSHGHQQQQGLQANGTPGRHSYRPSHAQALQQSAQYFGYSDQRQYWMPHQQVFVQKNESKKEYQTRSAQGPMNRISQNSGSNFHQGFNPALRGNFHGQSNLSLHAIQTGQYGLHPAPHFVALTGFPPQFPSQYLGRPSSARKSDDSGTVRSALLEDFRLNKLKKWELNDIFGHIVEFAGDQHGSRFIQQKLEIATAEDRQKLFDEVYPNAYQLMTDVFGNYVTQKMLEHGDQLQKAALAKKMDGRVLQLSMQMYGCRVVQKALDHLLNEQRAKIVAELEPHILECVKSSNANHVVQRMINIGPPQSIPDSFIEHVEELAKHPYGCRVLQKTFENLEDKMKRSLLDEMHECVIPLTEDQFGNYVIQSVIAVGEPEDRNKIINQLKGRITTLARHKFASNVVEKALIHADPADRRVLINELIDMQPDGTNQVGMLLRDAYANFPLQTGMFAAEPAQRGELLEIVLPLLPPLRHTPVGKRIEGRLAQMEDEGGISSVMMCKTPSSSTATTDTNAALSMSRTASSSTVPTSPELSTIHTPTIKSPEKDNTGGW</sequence>
<dbReference type="SUPFAM" id="SSF48371">
    <property type="entry name" value="ARM repeat"/>
    <property type="match status" value="1"/>
</dbReference>
<dbReference type="PROSITE" id="PS50303">
    <property type="entry name" value="PUM_HD"/>
    <property type="match status" value="1"/>
</dbReference>
<dbReference type="Pfam" id="PF00806">
    <property type="entry name" value="PUF"/>
    <property type="match status" value="7"/>
</dbReference>
<dbReference type="InterPro" id="IPR033133">
    <property type="entry name" value="PUM-HD"/>
</dbReference>